<feature type="region of interest" description="Disordered" evidence="1">
    <location>
        <begin position="21"/>
        <end position="43"/>
    </location>
</feature>
<protein>
    <recommendedName>
        <fullName evidence="2">Immune mapped protein 2 N-terminal domain-containing protein</fullName>
    </recommendedName>
</protein>
<evidence type="ECO:0000259" key="2">
    <source>
        <dbReference type="Pfam" id="PF18590"/>
    </source>
</evidence>
<name>A0A7S4AJ29_9STRA</name>
<dbReference type="InterPro" id="IPR040955">
    <property type="entry name" value="IMP2_N"/>
</dbReference>
<dbReference type="EMBL" id="HBIX01013912">
    <property type="protein sequence ID" value="CAE0717476.1"/>
    <property type="molecule type" value="Transcribed_RNA"/>
</dbReference>
<accession>A0A7S4AJ29</accession>
<proteinExistence type="predicted"/>
<dbReference type="AlphaFoldDB" id="A0A7S4AJ29"/>
<dbReference type="Pfam" id="PF18590">
    <property type="entry name" value="IMP2_N"/>
    <property type="match status" value="1"/>
</dbReference>
<sequence>MAVLARCGLQTCSVQRKIVDKRTNNNTNNTNNNTNNNNNSTNNNTNIMLRDEMVDGLDGPEGCYLVFESASGGRLMIFYSSGKIPKNAVGFWCPGPGRSIQGFKFKRNEGRVELIKGIAGGDQNRRKYFSGWCQFIKQAKAFDGYVIKFPNSEQGVEVDVIGYKKEEEKAYELDLDAGLIEVGPFDAISVVPKHNPTFHGIHKMPQQIFLESGNTAGAATAL</sequence>
<organism evidence="3">
    <name type="scientific">Pseudo-nitzschia australis</name>
    <dbReference type="NCBI Taxonomy" id="44445"/>
    <lineage>
        <taxon>Eukaryota</taxon>
        <taxon>Sar</taxon>
        <taxon>Stramenopiles</taxon>
        <taxon>Ochrophyta</taxon>
        <taxon>Bacillariophyta</taxon>
        <taxon>Bacillariophyceae</taxon>
        <taxon>Bacillariophycidae</taxon>
        <taxon>Bacillariales</taxon>
        <taxon>Bacillariaceae</taxon>
        <taxon>Pseudo-nitzschia</taxon>
    </lineage>
</organism>
<gene>
    <name evidence="3" type="ORF">PAUS00366_LOCUS10228</name>
</gene>
<evidence type="ECO:0000256" key="1">
    <source>
        <dbReference type="SAM" id="MobiDB-lite"/>
    </source>
</evidence>
<evidence type="ECO:0000313" key="3">
    <source>
        <dbReference type="EMBL" id="CAE0717476.1"/>
    </source>
</evidence>
<reference evidence="3" key="1">
    <citation type="submission" date="2021-01" db="EMBL/GenBank/DDBJ databases">
        <authorList>
            <person name="Corre E."/>
            <person name="Pelletier E."/>
            <person name="Niang G."/>
            <person name="Scheremetjew M."/>
            <person name="Finn R."/>
            <person name="Kale V."/>
            <person name="Holt S."/>
            <person name="Cochrane G."/>
            <person name="Meng A."/>
            <person name="Brown T."/>
            <person name="Cohen L."/>
        </authorList>
    </citation>
    <scope>NUCLEOTIDE SEQUENCE</scope>
    <source>
        <strain evidence="3">10249 10 AB</strain>
    </source>
</reference>
<feature type="compositionally biased region" description="Low complexity" evidence="1">
    <location>
        <begin position="24"/>
        <end position="43"/>
    </location>
</feature>
<feature type="domain" description="Immune mapped protein 2 N-terminal" evidence="2">
    <location>
        <begin position="61"/>
        <end position="147"/>
    </location>
</feature>